<organism evidence="2 3">
    <name type="scientific">Streptomyces lonegramiae</name>
    <dbReference type="NCBI Taxonomy" id="3075524"/>
    <lineage>
        <taxon>Bacteria</taxon>
        <taxon>Bacillati</taxon>
        <taxon>Actinomycetota</taxon>
        <taxon>Actinomycetes</taxon>
        <taxon>Kitasatosporales</taxon>
        <taxon>Streptomycetaceae</taxon>
        <taxon>Streptomyces</taxon>
    </lineage>
</organism>
<dbReference type="EMBL" id="JAVRFD010000001">
    <property type="protein sequence ID" value="MDT0541163.1"/>
    <property type="molecule type" value="Genomic_DNA"/>
</dbReference>
<keyword evidence="3" id="KW-1185">Reference proteome</keyword>
<accession>A0ABU2X5I3</accession>
<dbReference type="RefSeq" id="WP_311721418.1">
    <property type="nucleotide sequence ID" value="NZ_JAVRFD010000001.1"/>
</dbReference>
<proteinExistence type="predicted"/>
<evidence type="ECO:0000256" key="1">
    <source>
        <dbReference type="SAM" id="MobiDB-lite"/>
    </source>
</evidence>
<comment type="caution">
    <text evidence="2">The sequence shown here is derived from an EMBL/GenBank/DDBJ whole genome shotgun (WGS) entry which is preliminary data.</text>
</comment>
<evidence type="ECO:0000313" key="3">
    <source>
        <dbReference type="Proteomes" id="UP001180754"/>
    </source>
</evidence>
<reference evidence="2" key="1">
    <citation type="submission" date="2024-05" db="EMBL/GenBank/DDBJ databases">
        <title>30 novel species of actinomycetes from the DSMZ collection.</title>
        <authorList>
            <person name="Nouioui I."/>
        </authorList>
    </citation>
    <scope>NUCLEOTIDE SEQUENCE</scope>
    <source>
        <strain evidence="2">DSM 41529</strain>
    </source>
</reference>
<evidence type="ECO:0000313" key="2">
    <source>
        <dbReference type="EMBL" id="MDT0541163.1"/>
    </source>
</evidence>
<dbReference type="Proteomes" id="UP001180754">
    <property type="component" value="Unassembled WGS sequence"/>
</dbReference>
<sequence>MTNLQIRAHAEFLAGETNLVVSTVNTMGRPKAEQLYGPDRAGARESTEA</sequence>
<feature type="region of interest" description="Disordered" evidence="1">
    <location>
        <begin position="29"/>
        <end position="49"/>
    </location>
</feature>
<name>A0ABU2X5I3_9ACTN</name>
<protein>
    <submittedName>
        <fullName evidence="2">Uncharacterized protein</fullName>
    </submittedName>
</protein>
<gene>
    <name evidence="2" type="ORF">RND15_00280</name>
</gene>